<dbReference type="InterPro" id="IPR029068">
    <property type="entry name" value="Glyas_Bleomycin-R_OHBP_Dase"/>
</dbReference>
<evidence type="ECO:0000313" key="3">
    <source>
        <dbReference type="Proteomes" id="UP000682802"/>
    </source>
</evidence>
<dbReference type="Gene3D" id="3.10.180.10">
    <property type="entry name" value="2,3-Dihydroxybiphenyl 1,2-Dioxygenase, domain 1"/>
    <property type="match status" value="1"/>
</dbReference>
<organism evidence="2 3">
    <name type="scientific">Flammeovirga kamogawensis</name>
    <dbReference type="NCBI Taxonomy" id="373891"/>
    <lineage>
        <taxon>Bacteria</taxon>
        <taxon>Pseudomonadati</taxon>
        <taxon>Bacteroidota</taxon>
        <taxon>Cytophagia</taxon>
        <taxon>Cytophagales</taxon>
        <taxon>Flammeovirgaceae</taxon>
        <taxon>Flammeovirga</taxon>
    </lineage>
</organism>
<dbReference type="PROSITE" id="PS51819">
    <property type="entry name" value="VOC"/>
    <property type="match status" value="1"/>
</dbReference>
<gene>
    <name evidence="2" type="ORF">KM029_25425</name>
</gene>
<dbReference type="PANTHER" id="PTHR33993">
    <property type="entry name" value="GLYOXALASE-RELATED"/>
    <property type="match status" value="1"/>
</dbReference>
<keyword evidence="3" id="KW-1185">Reference proteome</keyword>
<protein>
    <submittedName>
        <fullName evidence="2">VOC family protein</fullName>
    </submittedName>
</protein>
<accession>A0ABX8H4Q7</accession>
<dbReference type="Proteomes" id="UP000682802">
    <property type="component" value="Plasmid p1"/>
</dbReference>
<keyword evidence="2" id="KW-0614">Plasmid</keyword>
<reference evidence="2 3" key="1">
    <citation type="submission" date="2021-05" db="EMBL/GenBank/DDBJ databases">
        <title>Comparative genomic studies on the polysaccharide-degrading batcterial strains of the Flammeovirga genus.</title>
        <authorList>
            <person name="Zewei F."/>
            <person name="Zheng Z."/>
            <person name="Yu L."/>
            <person name="Ruyue G."/>
            <person name="Yanhong M."/>
            <person name="Yuanyuan C."/>
            <person name="Jingyan G."/>
            <person name="Wenjun H."/>
        </authorList>
    </citation>
    <scope>NUCLEOTIDE SEQUENCE [LARGE SCALE GENOMIC DNA]</scope>
    <source>
        <strain evidence="2 3">YS10</strain>
        <plasmid evidence="2 3">p1</plasmid>
    </source>
</reference>
<dbReference type="EMBL" id="CP076130">
    <property type="protein sequence ID" value="QWG10728.1"/>
    <property type="molecule type" value="Genomic_DNA"/>
</dbReference>
<feature type="domain" description="VOC" evidence="1">
    <location>
        <begin position="10"/>
        <end position="139"/>
    </location>
</feature>
<dbReference type="InterPro" id="IPR052164">
    <property type="entry name" value="Anthracycline_SecMetBiosynth"/>
</dbReference>
<dbReference type="InterPro" id="IPR037523">
    <property type="entry name" value="VOC_core"/>
</dbReference>
<dbReference type="SUPFAM" id="SSF54593">
    <property type="entry name" value="Glyoxalase/Bleomycin resistance protein/Dihydroxybiphenyl dioxygenase"/>
    <property type="match status" value="1"/>
</dbReference>
<dbReference type="PANTHER" id="PTHR33993:SF2">
    <property type="entry name" value="VOC DOMAIN-CONTAINING PROTEIN"/>
    <property type="match status" value="1"/>
</dbReference>
<geneLocation type="plasmid" evidence="2 3">
    <name>p1</name>
</geneLocation>
<evidence type="ECO:0000313" key="2">
    <source>
        <dbReference type="EMBL" id="QWG10728.1"/>
    </source>
</evidence>
<evidence type="ECO:0000259" key="1">
    <source>
        <dbReference type="PROSITE" id="PS51819"/>
    </source>
</evidence>
<proteinExistence type="predicted"/>
<dbReference type="RefSeq" id="WP_144077218.1">
    <property type="nucleotide sequence ID" value="NZ_CP076130.1"/>
</dbReference>
<name>A0ABX8H4Q7_9BACT</name>
<sequence>MEKINLENNVITWFEIAVQNLDRAQQFYESILEISMIKRVDGEEEAAFFPFDPKVPQAKSNRVTGVLSQSKKNKPSTNGTMVYINANPNIQNVLHKVEKCGGKIELGKTKIETGSKDVDAGYIAIIIDSEGNRVGLFSVE</sequence>